<dbReference type="InterPro" id="IPR003856">
    <property type="entry name" value="LPS_length_determ_N"/>
</dbReference>
<dbReference type="InterPro" id="IPR027417">
    <property type="entry name" value="P-loop_NTPase"/>
</dbReference>
<evidence type="ECO:0000256" key="6">
    <source>
        <dbReference type="ARBA" id="ARBA00022519"/>
    </source>
</evidence>
<dbReference type="InterPro" id="IPR050445">
    <property type="entry name" value="Bact_polysacc_biosynth/exp"/>
</dbReference>
<comment type="similarity">
    <text evidence="2">Belongs to the CpsD/CapB family.</text>
</comment>
<proteinExistence type="inferred from homology"/>
<keyword evidence="12 18" id="KW-1133">Transmembrane helix</keyword>
<feature type="compositionally biased region" description="Polar residues" evidence="17">
    <location>
        <begin position="17"/>
        <end position="29"/>
    </location>
</feature>
<evidence type="ECO:0000256" key="9">
    <source>
        <dbReference type="ARBA" id="ARBA00022741"/>
    </source>
</evidence>
<keyword evidence="16" id="KW-0175">Coiled coil</keyword>
<reference evidence="22 23" key="1">
    <citation type="submission" date="2021-04" db="EMBL/GenBank/DDBJ databases">
        <title>Genomics, taxonomy and metabolism of representatives of sulfur bacteria of the genus Thiothrix: Thiothrix fructosivorans QT, Thiothrix unzii A1T and three new species, Thiothrix subterranea sp. nov., Thiothrix litoralis sp. nov. and 'Candidatus Thiothrix anitrata' sp. nov.</title>
        <authorList>
            <person name="Ravin N.V."/>
            <person name="Smolyakov D."/>
            <person name="Rudenko T.S."/>
            <person name="Mardanov A.V."/>
            <person name="Beletsky A.V."/>
            <person name="Markov N.D."/>
            <person name="Fomenkov A.I."/>
            <person name="Roberts R.J."/>
            <person name="Karnachuk O.V."/>
            <person name="Novikov A."/>
            <person name="Grabovich M.Y."/>
        </authorList>
    </citation>
    <scope>NUCLEOTIDE SEQUENCE [LARGE SCALE GENOMIC DNA]</scope>
    <source>
        <strain evidence="22 23">A52</strain>
    </source>
</reference>
<feature type="domain" description="Polysaccharide chain length determinant N-terminal" evidence="19">
    <location>
        <begin position="38"/>
        <end position="132"/>
    </location>
</feature>
<keyword evidence="5" id="KW-1003">Cell membrane</keyword>
<feature type="region of interest" description="Disordered" evidence="17">
    <location>
        <begin position="1"/>
        <end position="36"/>
    </location>
</feature>
<dbReference type="InterPro" id="IPR025669">
    <property type="entry name" value="AAA_dom"/>
</dbReference>
<evidence type="ECO:0000256" key="2">
    <source>
        <dbReference type="ARBA" id="ARBA00007316"/>
    </source>
</evidence>
<evidence type="ECO:0000256" key="3">
    <source>
        <dbReference type="ARBA" id="ARBA00008883"/>
    </source>
</evidence>
<evidence type="ECO:0000313" key="23">
    <source>
        <dbReference type="Proteomes" id="UP000672027"/>
    </source>
</evidence>
<accession>A0ABX7X8Z3</accession>
<evidence type="ECO:0000256" key="7">
    <source>
        <dbReference type="ARBA" id="ARBA00022679"/>
    </source>
</evidence>
<keyword evidence="14" id="KW-0829">Tyrosine-protein kinase</keyword>
<name>A0ABX7X8Z3_9GAMM</name>
<feature type="transmembrane region" description="Helical" evidence="18">
    <location>
        <begin position="471"/>
        <end position="492"/>
    </location>
</feature>
<keyword evidence="8 18" id="KW-0812">Transmembrane</keyword>
<keyword evidence="13 18" id="KW-0472">Membrane</keyword>
<evidence type="ECO:0000256" key="5">
    <source>
        <dbReference type="ARBA" id="ARBA00022475"/>
    </source>
</evidence>
<dbReference type="NCBIfam" id="TIGR01007">
    <property type="entry name" value="eps_fam"/>
    <property type="match status" value="1"/>
</dbReference>
<keyword evidence="9" id="KW-0547">Nucleotide-binding</keyword>
<dbReference type="Gene3D" id="3.40.50.300">
    <property type="entry name" value="P-loop containing nucleotide triphosphate hydrolases"/>
    <property type="match status" value="1"/>
</dbReference>
<feature type="domain" description="Tyrosine-protein kinase G-rich" evidence="21">
    <location>
        <begin position="419"/>
        <end position="488"/>
    </location>
</feature>
<evidence type="ECO:0000256" key="4">
    <source>
        <dbReference type="ARBA" id="ARBA00011903"/>
    </source>
</evidence>
<dbReference type="InterPro" id="IPR032807">
    <property type="entry name" value="GNVR"/>
</dbReference>
<evidence type="ECO:0000256" key="13">
    <source>
        <dbReference type="ARBA" id="ARBA00023136"/>
    </source>
</evidence>
<evidence type="ECO:0000256" key="12">
    <source>
        <dbReference type="ARBA" id="ARBA00022989"/>
    </source>
</evidence>
<evidence type="ECO:0000256" key="17">
    <source>
        <dbReference type="SAM" id="MobiDB-lite"/>
    </source>
</evidence>
<evidence type="ECO:0000256" key="10">
    <source>
        <dbReference type="ARBA" id="ARBA00022777"/>
    </source>
</evidence>
<organism evidence="22 23">
    <name type="scientific">Candidatus Thiothrix anitrata</name>
    <dbReference type="NCBI Taxonomy" id="2823902"/>
    <lineage>
        <taxon>Bacteria</taxon>
        <taxon>Pseudomonadati</taxon>
        <taxon>Pseudomonadota</taxon>
        <taxon>Gammaproteobacteria</taxon>
        <taxon>Thiotrichales</taxon>
        <taxon>Thiotrichaceae</taxon>
        <taxon>Thiothrix</taxon>
    </lineage>
</organism>
<comment type="catalytic activity">
    <reaction evidence="15">
        <text>L-tyrosyl-[protein] + ATP = O-phospho-L-tyrosyl-[protein] + ADP + H(+)</text>
        <dbReference type="Rhea" id="RHEA:10596"/>
        <dbReference type="Rhea" id="RHEA-COMP:10136"/>
        <dbReference type="Rhea" id="RHEA-COMP:20101"/>
        <dbReference type="ChEBI" id="CHEBI:15378"/>
        <dbReference type="ChEBI" id="CHEBI:30616"/>
        <dbReference type="ChEBI" id="CHEBI:46858"/>
        <dbReference type="ChEBI" id="CHEBI:61978"/>
        <dbReference type="ChEBI" id="CHEBI:456216"/>
        <dbReference type="EC" id="2.7.10.2"/>
    </reaction>
</comment>
<keyword evidence="23" id="KW-1185">Reference proteome</keyword>
<feature type="coiled-coil region" evidence="16">
    <location>
        <begin position="239"/>
        <end position="411"/>
    </location>
</feature>
<keyword evidence="6" id="KW-0997">Cell inner membrane</keyword>
<dbReference type="CDD" id="cd05387">
    <property type="entry name" value="BY-kinase"/>
    <property type="match status" value="1"/>
</dbReference>
<evidence type="ECO:0000256" key="1">
    <source>
        <dbReference type="ARBA" id="ARBA00004429"/>
    </source>
</evidence>
<evidence type="ECO:0000256" key="8">
    <source>
        <dbReference type="ARBA" id="ARBA00022692"/>
    </source>
</evidence>
<evidence type="ECO:0000259" key="19">
    <source>
        <dbReference type="Pfam" id="PF02706"/>
    </source>
</evidence>
<dbReference type="RefSeq" id="WP_210230371.1">
    <property type="nucleotide sequence ID" value="NZ_CP072800.1"/>
</dbReference>
<gene>
    <name evidence="22" type="ORF">J8380_09180</name>
</gene>
<dbReference type="Pfam" id="PF02706">
    <property type="entry name" value="Wzz"/>
    <property type="match status" value="1"/>
</dbReference>
<dbReference type="PANTHER" id="PTHR32309:SF13">
    <property type="entry name" value="FERRIC ENTEROBACTIN TRANSPORT PROTEIN FEPE"/>
    <property type="match status" value="1"/>
</dbReference>
<evidence type="ECO:0000256" key="14">
    <source>
        <dbReference type="ARBA" id="ARBA00023137"/>
    </source>
</evidence>
<comment type="subcellular location">
    <subcellularLocation>
        <location evidence="1">Cell inner membrane</location>
        <topology evidence="1">Multi-pass membrane protein</topology>
    </subcellularLocation>
</comment>
<dbReference type="PANTHER" id="PTHR32309">
    <property type="entry name" value="TYROSINE-PROTEIN KINASE"/>
    <property type="match status" value="1"/>
</dbReference>
<sequence length="768" mass="85452">MTNPLDNRNQDHHLPFTSHQTSQAVSVINQPDDDKDDDEIDLRELWTTLKHRKGTIAIITVLIFIGTLIGTLMMTPLYRASVTLQIDKEDKKLLDFDVEAGNARSIDAKDFYQTQYELLKSRTLARMTIDDLSLEAALKGDELEKPFFAETLDGIKQSIYGEEEETEENANAPGKLGEMPIEDKFLKNLTVSPVKNSQIVTISYDHVDPQMATTIANSLADNFIKMNLSRRKDAASYAENFLQNELADAKSKLEESESKLVAFAKKETIIRMDDEKQGSLTSQTMSALNAALTEAEKDRITAESKYKQAQAAGASKTLENLTIQELKKNLAKIQGDYQEKLQIYKPDYPIMAQLQNQISELQLQIDQETGRITSTISGALQADYLAAKQNEDDLRKKLTKQQDELLTLRDKSIGYNTFQREVETNRNMYEGLLQRIKEIGVAGGIGANNISVVDPALVPYEKHKPNTRLNLALGLVLGLFLGVMIAFLIEFIDDRVKSSSDLERLLGLPLLGITPALKGKSITPIDYAMASFKQPTSALAESFRSMRTNLMFATRDGLPRSLSVTSSMPSEAKSSTCVNLATVLAQSGKRVLLVDADLRKPTAHKRLKLDNTLGLSNYLTHQASLDEVVQSLEIENVSIITAGPISPNPVELLSSDRMDELFALVPERFDIVIMDSPPTIDLSDALLLANRVSATIMVAAFAQSKKRALLDGMKRLRHAQANMIGMIFTKVRGNDSSGYGYDYQYYYSYGAQRTGEHTDKHDKKVAKA</sequence>
<feature type="transmembrane region" description="Helical" evidence="18">
    <location>
        <begin position="56"/>
        <end position="78"/>
    </location>
</feature>
<evidence type="ECO:0000313" key="22">
    <source>
        <dbReference type="EMBL" id="QTR51684.1"/>
    </source>
</evidence>
<evidence type="ECO:0000259" key="20">
    <source>
        <dbReference type="Pfam" id="PF13614"/>
    </source>
</evidence>
<dbReference type="Pfam" id="PF13614">
    <property type="entry name" value="AAA_31"/>
    <property type="match status" value="1"/>
</dbReference>
<evidence type="ECO:0000256" key="15">
    <source>
        <dbReference type="ARBA" id="ARBA00051245"/>
    </source>
</evidence>
<protein>
    <recommendedName>
        <fullName evidence="4">non-specific protein-tyrosine kinase</fullName>
        <ecNumber evidence="4">2.7.10.2</ecNumber>
    </recommendedName>
</protein>
<evidence type="ECO:0000259" key="21">
    <source>
        <dbReference type="Pfam" id="PF13807"/>
    </source>
</evidence>
<dbReference type="SUPFAM" id="SSF52540">
    <property type="entry name" value="P-loop containing nucleoside triphosphate hydrolases"/>
    <property type="match status" value="1"/>
</dbReference>
<dbReference type="Pfam" id="PF13807">
    <property type="entry name" value="GNVR"/>
    <property type="match status" value="1"/>
</dbReference>
<keyword evidence="10" id="KW-0418">Kinase</keyword>
<feature type="domain" description="AAA" evidence="20">
    <location>
        <begin position="572"/>
        <end position="719"/>
    </location>
</feature>
<comment type="similarity">
    <text evidence="3">Belongs to the etk/wzc family.</text>
</comment>
<evidence type="ECO:0000256" key="16">
    <source>
        <dbReference type="SAM" id="Coils"/>
    </source>
</evidence>
<evidence type="ECO:0000256" key="11">
    <source>
        <dbReference type="ARBA" id="ARBA00022840"/>
    </source>
</evidence>
<dbReference type="EC" id="2.7.10.2" evidence="4"/>
<evidence type="ECO:0000256" key="18">
    <source>
        <dbReference type="SAM" id="Phobius"/>
    </source>
</evidence>
<dbReference type="InterPro" id="IPR005702">
    <property type="entry name" value="Wzc-like_C"/>
</dbReference>
<dbReference type="Proteomes" id="UP000672027">
    <property type="component" value="Chromosome"/>
</dbReference>
<keyword evidence="11" id="KW-0067">ATP-binding</keyword>
<dbReference type="EMBL" id="CP072800">
    <property type="protein sequence ID" value="QTR51684.1"/>
    <property type="molecule type" value="Genomic_DNA"/>
</dbReference>
<keyword evidence="7" id="KW-0808">Transferase</keyword>